<dbReference type="InterPro" id="IPR037523">
    <property type="entry name" value="VOC_core"/>
</dbReference>
<dbReference type="InterPro" id="IPR029068">
    <property type="entry name" value="Glyas_Bleomycin-R_OHBP_Dase"/>
</dbReference>
<gene>
    <name evidence="2" type="ORF">H7849_20295</name>
</gene>
<name>A0A7G8BFS4_9BACT</name>
<reference evidence="2 3" key="1">
    <citation type="submission" date="2020-08" db="EMBL/GenBank/DDBJ databases">
        <title>Edaphobacter telluris sp. nov. and Acidobacterium dinghuensis sp. nov., two acidobacteria isolated from forest soil.</title>
        <authorList>
            <person name="Fu J."/>
            <person name="Qiu L."/>
        </authorList>
    </citation>
    <scope>NUCLEOTIDE SEQUENCE [LARGE SCALE GENOMIC DNA]</scope>
    <source>
        <strain evidence="2">4Y35</strain>
    </source>
</reference>
<dbReference type="PROSITE" id="PS51819">
    <property type="entry name" value="VOC"/>
    <property type="match status" value="1"/>
</dbReference>
<accession>A0A7G8BFS4</accession>
<dbReference type="EMBL" id="CP060394">
    <property type="protein sequence ID" value="QNI31394.1"/>
    <property type="molecule type" value="Genomic_DNA"/>
</dbReference>
<evidence type="ECO:0000313" key="2">
    <source>
        <dbReference type="EMBL" id="QNI31394.1"/>
    </source>
</evidence>
<feature type="domain" description="VOC" evidence="1">
    <location>
        <begin position="5"/>
        <end position="130"/>
    </location>
</feature>
<proteinExistence type="predicted"/>
<protein>
    <submittedName>
        <fullName evidence="2">Bleomycin resistance protein</fullName>
    </submittedName>
</protein>
<dbReference type="RefSeq" id="WP_186741993.1">
    <property type="nucleotide sequence ID" value="NZ_CP060394.1"/>
</dbReference>
<dbReference type="KEGG" id="adin:H7849_20295"/>
<sequence length="133" mass="15266">MRESELHWGIAPYFIVDDVVATANFYRDKLGFHYDRFWGEPPCFAMVRRSGITIMLSQLEKTGLMRPNSAVDPGASAWDAYIWVSNADALYEEFKGKDIKIAREICDQLYGCRDFDVRDCNGYTLCFGHDTMA</sequence>
<evidence type="ECO:0000313" key="3">
    <source>
        <dbReference type="Proteomes" id="UP000515312"/>
    </source>
</evidence>
<dbReference type="Pfam" id="PF00903">
    <property type="entry name" value="Glyoxalase"/>
    <property type="match status" value="1"/>
</dbReference>
<dbReference type="AlphaFoldDB" id="A0A7G8BFS4"/>
<evidence type="ECO:0000259" key="1">
    <source>
        <dbReference type="PROSITE" id="PS51819"/>
    </source>
</evidence>
<dbReference type="Proteomes" id="UP000515312">
    <property type="component" value="Chromosome"/>
</dbReference>
<dbReference type="InterPro" id="IPR004360">
    <property type="entry name" value="Glyas_Fos-R_dOase_dom"/>
</dbReference>
<dbReference type="Gene3D" id="3.10.180.10">
    <property type="entry name" value="2,3-Dihydroxybiphenyl 1,2-Dioxygenase, domain 1"/>
    <property type="match status" value="1"/>
</dbReference>
<keyword evidence="3" id="KW-1185">Reference proteome</keyword>
<dbReference type="SUPFAM" id="SSF54593">
    <property type="entry name" value="Glyoxalase/Bleomycin resistance protein/Dihydroxybiphenyl dioxygenase"/>
    <property type="match status" value="1"/>
</dbReference>
<organism evidence="2 3">
    <name type="scientific">Alloacidobacterium dinghuense</name>
    <dbReference type="NCBI Taxonomy" id="2763107"/>
    <lineage>
        <taxon>Bacteria</taxon>
        <taxon>Pseudomonadati</taxon>
        <taxon>Acidobacteriota</taxon>
        <taxon>Terriglobia</taxon>
        <taxon>Terriglobales</taxon>
        <taxon>Acidobacteriaceae</taxon>
        <taxon>Alloacidobacterium</taxon>
    </lineage>
</organism>